<feature type="transmembrane region" description="Helical" evidence="1">
    <location>
        <begin position="168"/>
        <end position="188"/>
    </location>
</feature>
<accession>A0A3G5CSW1</accession>
<gene>
    <name evidence="2" type="primary">ycf1</name>
    <name evidence="1" type="synonym">TIC214</name>
</gene>
<reference evidence="2" key="1">
    <citation type="journal article" date="2018" name="Genome Biol. Evol.">
        <title>Mobile Elements Shape Plastome Evolution in Ferns.</title>
        <authorList>
            <person name="Robison T.A."/>
            <person name="Grusz A.L."/>
            <person name="Wolf P.G."/>
            <person name="Mower J.P."/>
            <person name="Fauskee B.D."/>
            <person name="Sosa K."/>
            <person name="Schuettpelz E.L."/>
        </authorList>
    </citation>
    <scope>NUCLEOTIDE SEQUENCE</scope>
</reference>
<sequence length="1707" mass="200703">MFLHIKKTTTNTNILMLLSWPKLMSPYILLGLYYGLLATLPVGPPQILCVRSFLLGGNLCGLMSLSGSMLAQLITISSIYCSPIYLVLSRPHVLTIFAIPYMLLFCLIIKDFPNYQILRPVTLLNDSRVVRLFLISFLFQILNPILLPNPVLTRLTYLLFFRYSTNKVFLIATFVGWLTGQAAFNYFSRLLLTRAEKDSPMLYLLAKRSIYTTFSIVFTINAVIYLGRAPVSFWTKKFMNESHDKEMSFWEIAEYSDLLWWFFKPWPISFFDPSRGNRGNRFVKNCRSDIDSSFYRGRTSTYFFEKCLTDGKERLSFAALPSLSIFEKQVYRSIVKSRRSLKNHFLPRNWISEKLARTKSFEKELTDRIELLDTGSFFPKAIKKRTRLTVGKKKRIPHTYDPFSHNSRIRIPVPQTFLIADELGLTRWEWDELEVGKRSKNIRGTAKKNVLKIWISTKNRDWKQGNDITLPWETLSVRSRRIFQFIFKNRVLYDYDMQKILNKIKYSSKPNVTWEEIMDLDYEDRLLFLTYLKVGRCHRFDWMSAFNAFSISNSRVLLNPEKKIRRLHKIEDLSMDLARNIALYFDNDFDVPGGDGDFRYRKLRNVGVTSARGKPRSAKLVKRYAKVSDFRRKFLKGSMRSRRRKTLLWKALQGKIRSSFFLRSAEVPISFQPPAGRLITSSLKARFEELEKDADYELGEQLLNTFSFAEKNLIGESKLVRSAVAARSDIGPIHNGRGYMLVFQSRFRKFIKLPVLIILKSIGRILFRQNSEWNKDWTKWGKEIHINCTFDGEEFSQDELPPRWLREGIQIKIVYPFRLKPWYTDDSKKQKILRKEHMEVGSSERRELKNKRRLKRKRPKFTYLTVLGYQTDVPFGTIQKETSFWKPVRKKLTRICKRGLPRQIRHAYQFIDSQVNLQKILKTSSIPSKELNFFSNFGRVRKVQSDSGLDRKNWIKTSSTNYIGEMGNLEYDMIMKNSKSIAIGGEMYPPSVAEKQFVAKGQVKKEFVAGGIAVGLVNPLDKKFELDEPNPEKNLVDSVPVNIVLSDRNFINSAKSEREQPADFGELILNLWLCGEEAVEELFYLLINLFFTIDRVFVHYFNEFVAFYTQLTRILSKINQEKKLLLRNRFSRLVSSSQSCLYADIWNIGIGKNLNFDILVSRYGKSNSNCEKRSRRGDICISNNGVSNLNQPEVYVEETPIHYDSIATKFPSFENKNNYVTNLTICFDRRIDKTANESFDENIVKYMEKWGFLNNFCNLDENIWNEWLEYLYRYNLPLTIWRSIAPQKWKISLNEFSSVEANTANKLRRHASQSKLHSYSIYAKKSFLRDRIKNFSKLRKHRNLLQNLTAFAQNGDVQNLSAQEIVIKQKFQRKNRIRKISREEGNRFGKFVHFQNSHAEIRCNLQFDLMLWLNLNVAKIKDFSNFKKKTKGLKNLMLKDNDQCELVLDINDSFQKVSDELYEVMLDEREDADYIFRWKWKFEAELEKFRNLIALTRMLGEDQDLVTLCANTEINSDLLNLHFNVTTKLDLFHNLSVISAHRLALVFDDQDLLYKIINPLLKFKSRLRSRGKRRLYRNVYNDSYISKLLHILTERNYKKSRIYNIDDLLLSRRQREFRFLRCLLISRNSDLDIYSSHLISEIEKTFNGEKQHPPYLPESNEIQKIKRFLWPSHRLEEMACAGRFCLGITTGSRFAALRVRMYPITSS</sequence>
<evidence type="ECO:0000313" key="2">
    <source>
        <dbReference type="EMBL" id="AYW15949.1"/>
    </source>
</evidence>
<protein>
    <recommendedName>
        <fullName evidence="1">Protein TIC 214</fullName>
    </recommendedName>
    <alternativeName>
        <fullName evidence="1">Translocon at the inner envelope membrane of chloroplasts 214</fullName>
    </alternativeName>
</protein>
<dbReference type="GO" id="GO:0015031">
    <property type="term" value="P:protein transport"/>
    <property type="evidence" value="ECO:0007669"/>
    <property type="project" value="UniProtKB-KW"/>
</dbReference>
<comment type="similarity">
    <text evidence="1">Belongs to the TIC214 family.</text>
</comment>
<comment type="subcellular location">
    <subcellularLocation>
        <location evidence="1">Plastid</location>
        <location evidence="1">Chloroplast inner membrane</location>
    </subcellularLocation>
</comment>
<keyword evidence="1" id="KW-0653">Protein transport</keyword>
<comment type="subunit">
    <text evidence="1">Part of the Tic complex.</text>
</comment>
<dbReference type="PANTHER" id="PTHR33163:SF40">
    <property type="entry name" value="PROTEIN TIC 214"/>
    <property type="match status" value="1"/>
</dbReference>
<dbReference type="GeneID" id="38746803"/>
<proteinExistence type="inferred from homology"/>
<keyword evidence="1 2" id="KW-0934">Plastid</keyword>
<organism evidence="2">
    <name type="scientific">Myriopteris scabra</name>
    <dbReference type="NCBI Taxonomy" id="40646"/>
    <lineage>
        <taxon>Eukaryota</taxon>
        <taxon>Viridiplantae</taxon>
        <taxon>Streptophyta</taxon>
        <taxon>Embryophyta</taxon>
        <taxon>Tracheophyta</taxon>
        <taxon>Polypodiopsida</taxon>
        <taxon>Polypodiidae</taxon>
        <taxon>Polypodiales</taxon>
        <taxon>Pteridineae</taxon>
        <taxon>Pteridaceae</taxon>
        <taxon>Cheilanthoideae</taxon>
        <taxon>Myriopteris</taxon>
    </lineage>
</organism>
<keyword evidence="1" id="KW-0472">Membrane</keyword>
<comment type="function">
    <text evidence="1">Involved in protein precursor import into chloroplasts. May be part of an intermediate translocation complex acting as a protein-conducting channel at the inner envelope.</text>
</comment>
<feature type="transmembrane region" description="Helical" evidence="1">
    <location>
        <begin position="55"/>
        <end position="80"/>
    </location>
</feature>
<keyword evidence="1" id="KW-0812">Transmembrane</keyword>
<dbReference type="RefSeq" id="YP_009548974.1">
    <property type="nucleotide sequence ID" value="NC_040213.1"/>
</dbReference>
<keyword evidence="1 2" id="KW-0150">Chloroplast</keyword>
<evidence type="ECO:0000256" key="1">
    <source>
        <dbReference type="RuleBase" id="RU364085"/>
    </source>
</evidence>
<feature type="transmembrane region" description="Helical" evidence="1">
    <location>
        <begin position="209"/>
        <end position="227"/>
    </location>
</feature>
<keyword evidence="1" id="KW-0813">Transport</keyword>
<feature type="transmembrane region" description="Helical" evidence="1">
    <location>
        <begin position="24"/>
        <end position="43"/>
    </location>
</feature>
<dbReference type="InterPro" id="IPR008896">
    <property type="entry name" value="TIC214"/>
</dbReference>
<dbReference type="GO" id="GO:0009706">
    <property type="term" value="C:chloroplast inner membrane"/>
    <property type="evidence" value="ECO:0007669"/>
    <property type="project" value="UniProtKB-SubCell"/>
</dbReference>
<dbReference type="PANTHER" id="PTHR33163">
    <property type="entry name" value="PROTEIN TIC 214-RELATED"/>
    <property type="match status" value="1"/>
</dbReference>
<keyword evidence="1" id="KW-1133">Transmembrane helix</keyword>
<dbReference type="Pfam" id="PF05758">
    <property type="entry name" value="Ycf1"/>
    <property type="match status" value="2"/>
</dbReference>
<feature type="transmembrane region" description="Helical" evidence="1">
    <location>
        <begin position="92"/>
        <end position="109"/>
    </location>
</feature>
<geneLocation type="chloroplast" evidence="2"/>
<keyword evidence="1" id="KW-1001">Plastid inner membrane</keyword>
<name>A0A3G5CSW1_9MONI</name>
<feature type="transmembrane region" description="Helical" evidence="1">
    <location>
        <begin position="129"/>
        <end position="148"/>
    </location>
</feature>
<dbReference type="EMBL" id="MH173083">
    <property type="protein sequence ID" value="AYW15949.1"/>
    <property type="molecule type" value="Genomic_DNA"/>
</dbReference>